<evidence type="ECO:0000313" key="2">
    <source>
        <dbReference type="Proteomes" id="UP000789525"/>
    </source>
</evidence>
<reference evidence="1" key="1">
    <citation type="submission" date="2021-06" db="EMBL/GenBank/DDBJ databases">
        <authorList>
            <person name="Kallberg Y."/>
            <person name="Tangrot J."/>
            <person name="Rosling A."/>
        </authorList>
    </citation>
    <scope>NUCLEOTIDE SEQUENCE</scope>
    <source>
        <strain evidence="1">CL356</strain>
    </source>
</reference>
<sequence length="356" mass="41454">KKVSPPSSPFSSSTTATTSFTCYKSNQEYTGPYAACPIVDYVRWQDLCETSEEAAEIFARFPHSIILRVLRELDFTDIVSFSRVNRRCMTHTLDPSFWHSILKRDWKDWRGYAEVLKRYNIAPTWNGNIKSTEEDTLALKHAYLTLATCKLPMSERRDYLDSTGSWWAKDEFKLCSVSLKYPPRGWYDVVWRMRIDKIVGEPEFGFNTTVETMDVRNKNRSEDRYCYVATKQDFTQVIGKGWFYFVLPYAALVEPYKTVRNLKEMKLRKAMKINFELTTFNKNAQWDFNSGHGFTIDYVAIRPHIHYDLPRINRYSSGSNSSHCSTDSGIAWKSARMIQKRASVILGPKWSAKLLD</sequence>
<accession>A0ACA9NJ84</accession>
<keyword evidence="2" id="KW-1185">Reference proteome</keyword>
<organism evidence="1 2">
    <name type="scientific">Acaulospora colombiana</name>
    <dbReference type="NCBI Taxonomy" id="27376"/>
    <lineage>
        <taxon>Eukaryota</taxon>
        <taxon>Fungi</taxon>
        <taxon>Fungi incertae sedis</taxon>
        <taxon>Mucoromycota</taxon>
        <taxon>Glomeromycotina</taxon>
        <taxon>Glomeromycetes</taxon>
        <taxon>Diversisporales</taxon>
        <taxon>Acaulosporaceae</taxon>
        <taxon>Acaulospora</taxon>
    </lineage>
</organism>
<gene>
    <name evidence="1" type="ORF">ACOLOM_LOCUS8497</name>
</gene>
<name>A0ACA9NJ84_9GLOM</name>
<protein>
    <submittedName>
        <fullName evidence="1">5696_t:CDS:1</fullName>
    </submittedName>
</protein>
<feature type="non-terminal residue" evidence="1">
    <location>
        <position position="1"/>
    </location>
</feature>
<evidence type="ECO:0000313" key="1">
    <source>
        <dbReference type="EMBL" id="CAG8658404.1"/>
    </source>
</evidence>
<proteinExistence type="predicted"/>
<dbReference type="EMBL" id="CAJVPT010022091">
    <property type="protein sequence ID" value="CAG8658404.1"/>
    <property type="molecule type" value="Genomic_DNA"/>
</dbReference>
<comment type="caution">
    <text evidence="1">The sequence shown here is derived from an EMBL/GenBank/DDBJ whole genome shotgun (WGS) entry which is preliminary data.</text>
</comment>
<dbReference type="Proteomes" id="UP000789525">
    <property type="component" value="Unassembled WGS sequence"/>
</dbReference>